<dbReference type="PANTHER" id="PTHR43318:SF1">
    <property type="entry name" value="POLYSACCHARIDE BIOSYNTHESIS PROTEIN EPSC-RELATED"/>
    <property type="match status" value="1"/>
</dbReference>
<keyword evidence="2" id="KW-1133">Transmembrane helix</keyword>
<keyword evidence="2" id="KW-0812">Transmembrane</keyword>
<dbReference type="Gene3D" id="3.40.50.720">
    <property type="entry name" value="NAD(P)-binding Rossmann-like Domain"/>
    <property type="match status" value="1"/>
</dbReference>
<feature type="transmembrane region" description="Helical" evidence="2">
    <location>
        <begin position="15"/>
        <end position="37"/>
    </location>
</feature>
<evidence type="ECO:0000256" key="1">
    <source>
        <dbReference type="ARBA" id="ARBA00007430"/>
    </source>
</evidence>
<dbReference type="EMBL" id="BMYV01000002">
    <property type="protein sequence ID" value="GGX67901.1"/>
    <property type="molecule type" value="Genomic_DNA"/>
</dbReference>
<evidence type="ECO:0000313" key="5">
    <source>
        <dbReference type="Proteomes" id="UP000600865"/>
    </source>
</evidence>
<dbReference type="Proteomes" id="UP000600865">
    <property type="component" value="Unassembled WGS sequence"/>
</dbReference>
<evidence type="ECO:0000313" key="4">
    <source>
        <dbReference type="EMBL" id="GGX67901.1"/>
    </source>
</evidence>
<sequence length="673" mass="74259">MKTPQPSSFKMRRSFWLIGTDVFFALASMMMVIRWRYDFLNEPLRGNIDHKAAYIAAAATLIIWVGLRQDRSIWRFTTLHDFKRISFGIIGVSLTVPLVLYFFFDRGANFPRTAPVMFAALFFGLIIASRLLAMLIQNGDFRALFRARSTYGQDALLVGPAPHLYNYLMDRARKGAKGKNQHLGFNPVGLIETSGLYEGRTIRSVPVLGGPDNLQDIYLKTTGRQEKPLQIIAVDPNPDRRMTAKLVKIAAELGAPLSRRSTDPSLGLSAFEASDLIGRDMRVLDLEPVRNLFAGRRVLVTGAGGSIGSELSRQIAQLNPATLILVDNSEFHLYNLEKKLKSNAADGAVECWKTFIGDVRNAPRMREIFSVEKPEIVLHAAALKHVPLGQKNPLEVLRTNVMGTSNILDMCDTAKVEHFILISTDKAVAPVNMMGASKRIVEMLTLSRQAMNPGLQASCVRFGNVLSSNGSAVNLFEEQIAMGGPVTVTHREVERYFMMLEEAAALVLQSAALGSKRRSDAREGHDSSACIYVLEMGEPVNIGRLARQLIRLRGKVPDVDIEVRYTGLRPGEKLTEVLSYEDEDLAPTDIDGIQLYNGAVLDPASVLRRVKNLIRALNSRDRAAIRKIIAQLVPGYDPAHVLDEPELAIVPNVADQDDVANDVDDSKASGGIA</sequence>
<keyword evidence="5" id="KW-1185">Reference proteome</keyword>
<gene>
    <name evidence="4" type="ORF">GCM10011309_16990</name>
</gene>
<organism evidence="4 5">
    <name type="scientific">Litorimonas cladophorae</name>
    <dbReference type="NCBI Taxonomy" id="1220491"/>
    <lineage>
        <taxon>Bacteria</taxon>
        <taxon>Pseudomonadati</taxon>
        <taxon>Pseudomonadota</taxon>
        <taxon>Alphaproteobacteria</taxon>
        <taxon>Maricaulales</taxon>
        <taxon>Robiginitomaculaceae</taxon>
    </lineage>
</organism>
<protein>
    <submittedName>
        <fullName evidence="4">Polysaccharide biosynthesis protein CapD</fullName>
    </submittedName>
</protein>
<name>A0A918KNN2_9PROT</name>
<comment type="similarity">
    <text evidence="1">Belongs to the polysaccharide synthase family.</text>
</comment>
<dbReference type="AlphaFoldDB" id="A0A918KNN2"/>
<dbReference type="CDD" id="cd05237">
    <property type="entry name" value="UDP_invert_4-6DH_SDR_e"/>
    <property type="match status" value="1"/>
</dbReference>
<dbReference type="InterPro" id="IPR036291">
    <property type="entry name" value="NAD(P)-bd_dom_sf"/>
</dbReference>
<keyword evidence="2" id="KW-0472">Membrane</keyword>
<dbReference type="Pfam" id="PF02719">
    <property type="entry name" value="Polysacc_synt_2"/>
    <property type="match status" value="1"/>
</dbReference>
<dbReference type="SUPFAM" id="SSF51735">
    <property type="entry name" value="NAD(P)-binding Rossmann-fold domains"/>
    <property type="match status" value="1"/>
</dbReference>
<evidence type="ECO:0000256" key="2">
    <source>
        <dbReference type="SAM" id="Phobius"/>
    </source>
</evidence>
<feature type="transmembrane region" description="Helical" evidence="2">
    <location>
        <begin position="116"/>
        <end position="136"/>
    </location>
</feature>
<comment type="caution">
    <text evidence="4">The sequence shown here is derived from an EMBL/GenBank/DDBJ whole genome shotgun (WGS) entry which is preliminary data.</text>
</comment>
<reference evidence="4 5" key="1">
    <citation type="journal article" date="2014" name="Int. J. Syst. Evol. Microbiol.">
        <title>Complete genome sequence of Corynebacterium casei LMG S-19264T (=DSM 44701T), isolated from a smear-ripened cheese.</title>
        <authorList>
            <consortium name="US DOE Joint Genome Institute (JGI-PGF)"/>
            <person name="Walter F."/>
            <person name="Albersmeier A."/>
            <person name="Kalinowski J."/>
            <person name="Ruckert C."/>
        </authorList>
    </citation>
    <scope>NUCLEOTIDE SEQUENCE [LARGE SCALE GENOMIC DNA]</scope>
    <source>
        <strain evidence="4 5">KCTC 23968</strain>
    </source>
</reference>
<feature type="transmembrane region" description="Helical" evidence="2">
    <location>
        <begin position="87"/>
        <end position="104"/>
    </location>
</feature>
<evidence type="ECO:0000259" key="3">
    <source>
        <dbReference type="Pfam" id="PF02719"/>
    </source>
</evidence>
<proteinExistence type="inferred from homology"/>
<feature type="domain" description="Polysaccharide biosynthesis protein CapD-like" evidence="3">
    <location>
        <begin position="298"/>
        <end position="593"/>
    </location>
</feature>
<dbReference type="InterPro" id="IPR051203">
    <property type="entry name" value="Polysaccharide_Synthase-Rel"/>
</dbReference>
<dbReference type="PANTHER" id="PTHR43318">
    <property type="entry name" value="UDP-N-ACETYLGLUCOSAMINE 4,6-DEHYDRATASE"/>
    <property type="match status" value="1"/>
</dbReference>
<dbReference type="InterPro" id="IPR003869">
    <property type="entry name" value="Polysac_CapD-like"/>
</dbReference>
<dbReference type="RefSeq" id="WP_189584350.1">
    <property type="nucleotide sequence ID" value="NZ_BMYV01000002.1"/>
</dbReference>
<feature type="transmembrane region" description="Helical" evidence="2">
    <location>
        <begin position="52"/>
        <end position="67"/>
    </location>
</feature>
<accession>A0A918KNN2</accession>